<protein>
    <submittedName>
        <fullName evidence="2">Uncharacterized protein</fullName>
    </submittedName>
</protein>
<keyword evidence="3" id="KW-1185">Reference proteome</keyword>
<comment type="caution">
    <text evidence="2">The sequence shown here is derived from an EMBL/GenBank/DDBJ whole genome shotgun (WGS) entry which is preliminary data.</text>
</comment>
<dbReference type="Proteomes" id="UP000468650">
    <property type="component" value="Unassembled WGS sequence"/>
</dbReference>
<organism evidence="2 3">
    <name type="scientific">Phaeocystidibacter luteus</name>
    <dbReference type="NCBI Taxonomy" id="911197"/>
    <lineage>
        <taxon>Bacteria</taxon>
        <taxon>Pseudomonadati</taxon>
        <taxon>Bacteroidota</taxon>
        <taxon>Flavobacteriia</taxon>
        <taxon>Flavobacteriales</taxon>
        <taxon>Phaeocystidibacteraceae</taxon>
        <taxon>Phaeocystidibacter</taxon>
    </lineage>
</organism>
<evidence type="ECO:0000313" key="2">
    <source>
        <dbReference type="EMBL" id="KAB2814551.1"/>
    </source>
</evidence>
<proteinExistence type="predicted"/>
<keyword evidence="1" id="KW-0812">Transmembrane</keyword>
<dbReference type="RefSeq" id="WP_151666129.1">
    <property type="nucleotide sequence ID" value="NZ_WBVO01000001.1"/>
</dbReference>
<name>A0A6N6RLW1_9FLAO</name>
<dbReference type="EMBL" id="WBVO01000001">
    <property type="protein sequence ID" value="KAB2814551.1"/>
    <property type="molecule type" value="Genomic_DNA"/>
</dbReference>
<feature type="transmembrane region" description="Helical" evidence="1">
    <location>
        <begin position="6"/>
        <end position="27"/>
    </location>
</feature>
<sequence length="215" mass="25298">MEPTYTIVMMGMMLFIIGMIPLVYLQIRRYRYVSIRSREIRTKSTFGEARHILSMMIANGRIDPREDWVKRFYRVQTVMMRNPSNYKQISLSMSKALLHGPSKDPDNNLRNQLPPELMIDYVRMIQAMRGAYRQLERYCPRSVKLQATVFYHLLHSLNRTTGYKLSKKVKQKHPGTFAQLRDVGLMFKKIKEIEEAEKELDQHLIEIKQSGLVAA</sequence>
<evidence type="ECO:0000313" key="3">
    <source>
        <dbReference type="Proteomes" id="UP000468650"/>
    </source>
</evidence>
<keyword evidence="1" id="KW-1133">Transmembrane helix</keyword>
<dbReference type="AlphaFoldDB" id="A0A6N6RLW1"/>
<reference evidence="2 3" key="1">
    <citation type="submission" date="2019-09" db="EMBL/GenBank/DDBJ databases">
        <title>Genomes of family Cryomorphaceae.</title>
        <authorList>
            <person name="Bowman J.P."/>
        </authorList>
    </citation>
    <scope>NUCLEOTIDE SEQUENCE [LARGE SCALE GENOMIC DNA]</scope>
    <source>
        <strain evidence="2 3">LMG 25704</strain>
    </source>
</reference>
<keyword evidence="1" id="KW-0472">Membrane</keyword>
<accession>A0A6N6RLW1</accession>
<evidence type="ECO:0000256" key="1">
    <source>
        <dbReference type="SAM" id="Phobius"/>
    </source>
</evidence>
<gene>
    <name evidence="2" type="ORF">F8C67_02090</name>
</gene>